<reference evidence="2 3" key="1">
    <citation type="submission" date="2020-02" db="EMBL/GenBank/DDBJ databases">
        <title>Draft genome sequence of Haematococcus lacustris strain NIES-144.</title>
        <authorList>
            <person name="Morimoto D."/>
            <person name="Nakagawa S."/>
            <person name="Yoshida T."/>
            <person name="Sawayama S."/>
        </authorList>
    </citation>
    <scope>NUCLEOTIDE SEQUENCE [LARGE SCALE GENOMIC DNA]</scope>
    <source>
        <strain evidence="2 3">NIES-144</strain>
    </source>
</reference>
<evidence type="ECO:0000313" key="3">
    <source>
        <dbReference type="Proteomes" id="UP000485058"/>
    </source>
</evidence>
<feature type="region of interest" description="Disordered" evidence="1">
    <location>
        <begin position="1"/>
        <end position="28"/>
    </location>
</feature>
<evidence type="ECO:0000313" key="2">
    <source>
        <dbReference type="EMBL" id="GFH28465.1"/>
    </source>
</evidence>
<gene>
    <name evidence="2" type="ORF">HaLaN_26962</name>
</gene>
<dbReference type="AlphaFoldDB" id="A0A6A0A7C9"/>
<name>A0A6A0A7C9_HAELA</name>
<dbReference type="EMBL" id="BLLF01003890">
    <property type="protein sequence ID" value="GFH28465.1"/>
    <property type="molecule type" value="Genomic_DNA"/>
</dbReference>
<sequence length="133" mass="14332">MKAAVLQVAGPTYTSQEQHGSHALKLPPPSEALAKQLSQSQRSVPGSQLQFFVSALDSDKSLKVKLPVFNVQGLNLVWGKENTLQSAGDKLHALAVISYGYLAQALCDVLGHQEEAYALKELITTCQDEGIDL</sequence>
<proteinExistence type="predicted"/>
<keyword evidence="3" id="KW-1185">Reference proteome</keyword>
<organism evidence="2 3">
    <name type="scientific">Haematococcus lacustris</name>
    <name type="common">Green alga</name>
    <name type="synonym">Haematococcus pluvialis</name>
    <dbReference type="NCBI Taxonomy" id="44745"/>
    <lineage>
        <taxon>Eukaryota</taxon>
        <taxon>Viridiplantae</taxon>
        <taxon>Chlorophyta</taxon>
        <taxon>core chlorophytes</taxon>
        <taxon>Chlorophyceae</taxon>
        <taxon>CS clade</taxon>
        <taxon>Chlamydomonadales</taxon>
        <taxon>Haematococcaceae</taxon>
        <taxon>Haematococcus</taxon>
    </lineage>
</organism>
<comment type="caution">
    <text evidence="2">The sequence shown here is derived from an EMBL/GenBank/DDBJ whole genome shotgun (WGS) entry which is preliminary data.</text>
</comment>
<accession>A0A6A0A7C9</accession>
<dbReference type="Proteomes" id="UP000485058">
    <property type="component" value="Unassembled WGS sequence"/>
</dbReference>
<protein>
    <submittedName>
        <fullName evidence="2">Uncharacterized protein</fullName>
    </submittedName>
</protein>
<evidence type="ECO:0000256" key="1">
    <source>
        <dbReference type="SAM" id="MobiDB-lite"/>
    </source>
</evidence>